<evidence type="ECO:0000256" key="1">
    <source>
        <dbReference type="SAM" id="MobiDB-lite"/>
    </source>
</evidence>
<feature type="region of interest" description="Disordered" evidence="1">
    <location>
        <begin position="1"/>
        <end position="21"/>
    </location>
</feature>
<dbReference type="AlphaFoldDB" id="A0ABD0J295"/>
<dbReference type="Proteomes" id="UP001519460">
    <property type="component" value="Unassembled WGS sequence"/>
</dbReference>
<comment type="caution">
    <text evidence="2">The sequence shown here is derived from an EMBL/GenBank/DDBJ whole genome shotgun (WGS) entry which is preliminary data.</text>
</comment>
<protein>
    <submittedName>
        <fullName evidence="2">Uncharacterized protein</fullName>
    </submittedName>
</protein>
<sequence>MIGTARTAPPTGATPKHVGCRATSEQVTQLHSWGLARPLSPQVQRMHCAAVGVHLPVPAFTRPHPLWTVLVSVMDSSFAAQLPSFLLTC</sequence>
<dbReference type="EMBL" id="JACVVK020000738">
    <property type="protein sequence ID" value="KAK7450676.1"/>
    <property type="molecule type" value="Genomic_DNA"/>
</dbReference>
<keyword evidence="3" id="KW-1185">Reference proteome</keyword>
<name>A0ABD0J295_9CAEN</name>
<proteinExistence type="predicted"/>
<gene>
    <name evidence="2" type="ORF">BaRGS_00039921</name>
</gene>
<accession>A0ABD0J295</accession>
<reference evidence="2 3" key="1">
    <citation type="journal article" date="2023" name="Sci. Data">
        <title>Genome assembly of the Korean intertidal mud-creeper Batillaria attramentaria.</title>
        <authorList>
            <person name="Patra A.K."/>
            <person name="Ho P.T."/>
            <person name="Jun S."/>
            <person name="Lee S.J."/>
            <person name="Kim Y."/>
            <person name="Won Y.J."/>
        </authorList>
    </citation>
    <scope>NUCLEOTIDE SEQUENCE [LARGE SCALE GENOMIC DNA]</scope>
    <source>
        <strain evidence="2">Wonlab-2016</strain>
    </source>
</reference>
<evidence type="ECO:0000313" key="2">
    <source>
        <dbReference type="EMBL" id="KAK7450676.1"/>
    </source>
</evidence>
<feature type="compositionally biased region" description="Low complexity" evidence="1">
    <location>
        <begin position="1"/>
        <end position="15"/>
    </location>
</feature>
<organism evidence="2 3">
    <name type="scientific">Batillaria attramentaria</name>
    <dbReference type="NCBI Taxonomy" id="370345"/>
    <lineage>
        <taxon>Eukaryota</taxon>
        <taxon>Metazoa</taxon>
        <taxon>Spiralia</taxon>
        <taxon>Lophotrochozoa</taxon>
        <taxon>Mollusca</taxon>
        <taxon>Gastropoda</taxon>
        <taxon>Caenogastropoda</taxon>
        <taxon>Sorbeoconcha</taxon>
        <taxon>Cerithioidea</taxon>
        <taxon>Batillariidae</taxon>
        <taxon>Batillaria</taxon>
    </lineage>
</organism>
<evidence type="ECO:0000313" key="3">
    <source>
        <dbReference type="Proteomes" id="UP001519460"/>
    </source>
</evidence>